<reference evidence="3 4" key="1">
    <citation type="submission" date="2020-08" db="EMBL/GenBank/DDBJ databases">
        <title>Genomic Encyclopedia of Type Strains, Phase III (KMG-III): the genomes of soil and plant-associated and newly described type strains.</title>
        <authorList>
            <person name="Whitman W."/>
        </authorList>
    </citation>
    <scope>NUCLEOTIDE SEQUENCE [LARGE SCALE GENOMIC DNA]</scope>
    <source>
        <strain evidence="3 4">CECT 7744</strain>
    </source>
</reference>
<evidence type="ECO:0000256" key="2">
    <source>
        <dbReference type="SAM" id="SignalP"/>
    </source>
</evidence>
<name>A0A7W5EU78_9GAMM</name>
<feature type="chain" id="PRO_5031218025" evidence="2">
    <location>
        <begin position="28"/>
        <end position="194"/>
    </location>
</feature>
<keyword evidence="2" id="KW-0732">Signal</keyword>
<dbReference type="EMBL" id="JACHXR010000003">
    <property type="protein sequence ID" value="MBB3230835.1"/>
    <property type="molecule type" value="Genomic_DNA"/>
</dbReference>
<accession>A0A7W5EU78</accession>
<feature type="signal peptide" evidence="2">
    <location>
        <begin position="1"/>
        <end position="27"/>
    </location>
</feature>
<dbReference type="AlphaFoldDB" id="A0A7W5EU78"/>
<dbReference type="PANTHER" id="PTHR39335">
    <property type="entry name" value="BLL4220 PROTEIN"/>
    <property type="match status" value="1"/>
</dbReference>
<protein>
    <submittedName>
        <fullName evidence="3">Putative lipoprotein with Yx(FWY)xxD motif</fullName>
    </submittedName>
</protein>
<keyword evidence="3" id="KW-0449">Lipoprotein</keyword>
<proteinExistence type="predicted"/>
<evidence type="ECO:0000313" key="3">
    <source>
        <dbReference type="EMBL" id="MBB3230835.1"/>
    </source>
</evidence>
<gene>
    <name evidence="3" type="ORF">FHR97_001684</name>
</gene>
<dbReference type="InterPro" id="IPR005297">
    <property type="entry name" value="Lipoprotein_repeat"/>
</dbReference>
<evidence type="ECO:0000313" key="4">
    <source>
        <dbReference type="Proteomes" id="UP000518892"/>
    </source>
</evidence>
<dbReference type="GO" id="GO:0043448">
    <property type="term" value="P:alkane catabolic process"/>
    <property type="evidence" value="ECO:0007669"/>
    <property type="project" value="TreeGrafter"/>
</dbReference>
<dbReference type="PANTHER" id="PTHR39335:SF1">
    <property type="entry name" value="BLL4220 PROTEIN"/>
    <property type="match status" value="1"/>
</dbReference>
<dbReference type="Pfam" id="PF03640">
    <property type="entry name" value="Lipoprotein_15"/>
    <property type="match status" value="2"/>
</dbReference>
<organism evidence="3 4">
    <name type="scientific">Halomonas stenophila</name>
    <dbReference type="NCBI Taxonomy" id="795312"/>
    <lineage>
        <taxon>Bacteria</taxon>
        <taxon>Pseudomonadati</taxon>
        <taxon>Pseudomonadota</taxon>
        <taxon>Gammaproteobacteria</taxon>
        <taxon>Oceanospirillales</taxon>
        <taxon>Halomonadaceae</taxon>
        <taxon>Halomonas</taxon>
    </lineage>
</organism>
<sequence>MKGRIPRAGSVFLLATLLLAAPVTLQAASETATDDAVAGQEADEATKDLESVPEPVEQARLETRQQADYGPYLTDREGMSLYMFAMEEPGGGSHCTQSCAIAWPPYTTRQAPQAGEGIDADKLGTIEREDGTRQVTYAGWPLYYFSGDKEAGDALGQDVLHLGAPWYLVSPAGERIEQGQRQSAPDAPEANPED</sequence>
<keyword evidence="4" id="KW-1185">Reference proteome</keyword>
<dbReference type="Proteomes" id="UP000518892">
    <property type="component" value="Unassembled WGS sequence"/>
</dbReference>
<evidence type="ECO:0000256" key="1">
    <source>
        <dbReference type="SAM" id="MobiDB-lite"/>
    </source>
</evidence>
<dbReference type="RefSeq" id="WP_183383322.1">
    <property type="nucleotide sequence ID" value="NZ_JACHXR010000003.1"/>
</dbReference>
<feature type="region of interest" description="Disordered" evidence="1">
    <location>
        <begin position="173"/>
        <end position="194"/>
    </location>
</feature>
<comment type="caution">
    <text evidence="3">The sequence shown here is derived from an EMBL/GenBank/DDBJ whole genome shotgun (WGS) entry which is preliminary data.</text>
</comment>